<comment type="caution">
    <text evidence="1">The sequence shown here is derived from an EMBL/GenBank/DDBJ whole genome shotgun (WGS) entry which is preliminary data.</text>
</comment>
<gene>
    <name evidence="1" type="ORF">GCM10007424_07720</name>
</gene>
<dbReference type="Proteomes" id="UP000615760">
    <property type="component" value="Unassembled WGS sequence"/>
</dbReference>
<dbReference type="EMBL" id="BMJE01000002">
    <property type="protein sequence ID" value="GGB70239.1"/>
    <property type="molecule type" value="Genomic_DNA"/>
</dbReference>
<accession>A0ABQ1JLS2</accession>
<protein>
    <recommendedName>
        <fullName evidence="3">LPS export ABC transporter periplasmic protein LptC</fullName>
    </recommendedName>
</protein>
<proteinExistence type="predicted"/>
<name>A0ABQ1JLS2_9FLAO</name>
<keyword evidence="2" id="KW-1185">Reference proteome</keyword>
<dbReference type="RefSeq" id="WP_188619932.1">
    <property type="nucleotide sequence ID" value="NZ_BMJE01000002.1"/>
</dbReference>
<organism evidence="1 2">
    <name type="scientific">Flavobacterium suaedae</name>
    <dbReference type="NCBI Taxonomy" id="1767027"/>
    <lineage>
        <taxon>Bacteria</taxon>
        <taxon>Pseudomonadati</taxon>
        <taxon>Bacteroidota</taxon>
        <taxon>Flavobacteriia</taxon>
        <taxon>Flavobacteriales</taxon>
        <taxon>Flavobacteriaceae</taxon>
        <taxon>Flavobacterium</taxon>
    </lineage>
</organism>
<evidence type="ECO:0000313" key="1">
    <source>
        <dbReference type="EMBL" id="GGB70239.1"/>
    </source>
</evidence>
<evidence type="ECO:0000313" key="2">
    <source>
        <dbReference type="Proteomes" id="UP000615760"/>
    </source>
</evidence>
<evidence type="ECO:0008006" key="3">
    <source>
        <dbReference type="Google" id="ProtNLM"/>
    </source>
</evidence>
<reference evidence="2" key="1">
    <citation type="journal article" date="2019" name="Int. J. Syst. Evol. Microbiol.">
        <title>The Global Catalogue of Microorganisms (GCM) 10K type strain sequencing project: providing services to taxonomists for standard genome sequencing and annotation.</title>
        <authorList>
            <consortium name="The Broad Institute Genomics Platform"/>
            <consortium name="The Broad Institute Genome Sequencing Center for Infectious Disease"/>
            <person name="Wu L."/>
            <person name="Ma J."/>
        </authorList>
    </citation>
    <scope>NUCLEOTIDE SEQUENCE [LARGE SCALE GENOMIC DNA]</scope>
    <source>
        <strain evidence="2">CGMCC 1.15461</strain>
    </source>
</reference>
<sequence length="178" mass="21114">MNQVKFLSKIILIVFITYLYGCNSKRDESVPRESEYTSKLDSISIIYYKLNTIPRFNEVITLEQEKTKNYLKEVYSYDKLQENKDSIFIYKDSIIFNTNKIQFLNEKIYESSLGNITVRKYVVDNVYSSSNLYFNNKNELLMSRSISSNNVVEYHNDSTPENIYSSILNDSIFFRPEW</sequence>